<dbReference type="EMBL" id="GG730040">
    <property type="protein sequence ID" value="EEZ93238.1"/>
    <property type="molecule type" value="Genomic_DNA"/>
</dbReference>
<organism evidence="1 2">
    <name type="scientific">Candidatus Parvarchaeum acidiphilum ARMAN-4</name>
    <dbReference type="NCBI Taxonomy" id="662760"/>
    <lineage>
        <taxon>Archaea</taxon>
        <taxon>Candidatus Parvarchaeota</taxon>
        <taxon>Candidatus Parvarchaeum</taxon>
    </lineage>
</organism>
<sequence>MKNKSLSNLLKDNLEYRNFISKKLGIEEDFKIIRNLLPNCSDSIAYSLGNNNIWISNKMKRMMYFILENKNLNELEEGCKFIIYHELGHSHGINYKNKNVNDYFYKLLEISKDYYSITKTFPESEATRYALSKSKNYIEAIAGITAISSFIYKNEVNEALESFSSYFSNSAINDKKKRDPVNAISNFKLSSENMGKIKSKTEQYLKKLDSHFKTSILYGVKQKY</sequence>
<evidence type="ECO:0000313" key="1">
    <source>
        <dbReference type="EMBL" id="EEZ93238.1"/>
    </source>
</evidence>
<proteinExistence type="predicted"/>
<gene>
    <name evidence="1" type="ORF">BJBARM4_0166</name>
</gene>
<evidence type="ECO:0000313" key="2">
    <source>
        <dbReference type="Proteomes" id="UP000009375"/>
    </source>
</evidence>
<accession>D2EEM0</accession>
<reference evidence="1 2" key="1">
    <citation type="journal article" date="2010" name="Proc. Natl. Acad. Sci. U.S.A.">
        <title>Enigmatic, ultrasmall, uncultivated Archaea.</title>
        <authorList>
            <person name="Baker B.J."/>
            <person name="Comolli L.R."/>
            <person name="Dick G.J."/>
            <person name="Hauser L.J."/>
            <person name="Hyatt D."/>
            <person name="Dill B.D."/>
            <person name="Land M.L."/>
            <person name="Verberkmoes N.C."/>
            <person name="Hettich R.L."/>
            <person name="Banfield J.F."/>
        </authorList>
    </citation>
    <scope>NUCLEOTIDE SEQUENCE [LARGE SCALE GENOMIC DNA]</scope>
</reference>
<dbReference type="Proteomes" id="UP000009375">
    <property type="component" value="Unassembled WGS sequence"/>
</dbReference>
<dbReference type="AlphaFoldDB" id="D2EEM0"/>
<protein>
    <submittedName>
        <fullName evidence="1">Uncharacterized protein</fullName>
    </submittedName>
</protein>
<name>D2EEM0_PARA4</name>